<keyword evidence="3" id="KW-1185">Reference proteome</keyword>
<reference evidence="1 3" key="1">
    <citation type="submission" date="2015-07" db="EMBL/GenBank/DDBJ databases">
        <title>Fjat-14205 dsm 2895.</title>
        <authorList>
            <person name="Liu B."/>
            <person name="Wang J."/>
            <person name="Zhu Y."/>
            <person name="Liu G."/>
            <person name="Chen Q."/>
            <person name="Chen Z."/>
            <person name="Lan J."/>
            <person name="Che J."/>
            <person name="Ge C."/>
            <person name="Shi H."/>
            <person name="Pan Z."/>
            <person name="Liu X."/>
        </authorList>
    </citation>
    <scope>NUCLEOTIDE SEQUENCE [LARGE SCALE GENOMIC DNA]</scope>
    <source>
        <strain evidence="1 3">DSM 2895</strain>
    </source>
</reference>
<dbReference type="GeneID" id="42305922"/>
<sequence>MATTPVTVTFEGRDLISGSLKRISSMLRGTTNNLNAFRRVSEAMHDNFVSGSRRARDAAQDFGREVDAARDDVRGLASEQVDDLFTHARSGAEDFRSTVSRVESEVKGLSDARVHLQARDDVSPVLDGIASKLAVIAATAGSLVFGGGIKDSFFGGITEYTHEAAQNQPTSHVNLWWY</sequence>
<proteinExistence type="predicted"/>
<evidence type="ECO:0000313" key="3">
    <source>
        <dbReference type="Proteomes" id="UP000037269"/>
    </source>
</evidence>
<dbReference type="RefSeq" id="WP_043067244.1">
    <property type="nucleotide sequence ID" value="NZ_BJOA01000213.1"/>
</dbReference>
<dbReference type="EMBL" id="FNED01000055">
    <property type="protein sequence ID" value="SDK43050.1"/>
    <property type="molecule type" value="Genomic_DNA"/>
</dbReference>
<accession>A0A0D1W2U4</accession>
<dbReference type="PATRIC" id="fig|47500.8.peg.2265"/>
<dbReference type="Proteomes" id="UP000037269">
    <property type="component" value="Unassembled WGS sequence"/>
</dbReference>
<name>A0A0D1W2U4_ANEMI</name>
<protein>
    <submittedName>
        <fullName evidence="1">Uncharacterized protein</fullName>
    </submittedName>
</protein>
<evidence type="ECO:0000313" key="4">
    <source>
        <dbReference type="Proteomes" id="UP000182836"/>
    </source>
</evidence>
<dbReference type="EMBL" id="LGUG01000004">
    <property type="protein sequence ID" value="KON96116.1"/>
    <property type="molecule type" value="Genomic_DNA"/>
</dbReference>
<evidence type="ECO:0000313" key="2">
    <source>
        <dbReference type="EMBL" id="SDK43050.1"/>
    </source>
</evidence>
<evidence type="ECO:0000313" key="1">
    <source>
        <dbReference type="EMBL" id="KON96116.1"/>
    </source>
</evidence>
<dbReference type="STRING" id="47500.AF333_12100"/>
<organism evidence="1 3">
    <name type="scientific">Aneurinibacillus migulanus</name>
    <name type="common">Bacillus migulanus</name>
    <dbReference type="NCBI Taxonomy" id="47500"/>
    <lineage>
        <taxon>Bacteria</taxon>
        <taxon>Bacillati</taxon>
        <taxon>Bacillota</taxon>
        <taxon>Bacilli</taxon>
        <taxon>Bacillales</taxon>
        <taxon>Paenibacillaceae</taxon>
        <taxon>Aneurinibacillus group</taxon>
        <taxon>Aneurinibacillus</taxon>
    </lineage>
</organism>
<dbReference type="Proteomes" id="UP000182836">
    <property type="component" value="Unassembled WGS sequence"/>
</dbReference>
<dbReference type="OrthoDB" id="28713at2"/>
<gene>
    <name evidence="1" type="ORF">AF333_12100</name>
    <name evidence="2" type="ORF">SAMN04487909_1556</name>
</gene>
<reference evidence="2 4" key="2">
    <citation type="submission" date="2016-10" db="EMBL/GenBank/DDBJ databases">
        <authorList>
            <person name="de Groot N.N."/>
        </authorList>
    </citation>
    <scope>NUCLEOTIDE SEQUENCE [LARGE SCALE GENOMIC DNA]</scope>
    <source>
        <strain evidence="2 4">DSM 2895</strain>
    </source>
</reference>
<dbReference type="AlphaFoldDB" id="A0A0D1W2U4"/>